<dbReference type="Proteomes" id="UP000887580">
    <property type="component" value="Unplaced"/>
</dbReference>
<reference evidence="2" key="1">
    <citation type="submission" date="2022-11" db="UniProtKB">
        <authorList>
            <consortium name="WormBaseParasite"/>
        </authorList>
    </citation>
    <scope>IDENTIFICATION</scope>
</reference>
<name>A0AC35GDP6_9BILA</name>
<organism evidence="1 2">
    <name type="scientific">Panagrolaimus sp. PS1159</name>
    <dbReference type="NCBI Taxonomy" id="55785"/>
    <lineage>
        <taxon>Eukaryota</taxon>
        <taxon>Metazoa</taxon>
        <taxon>Ecdysozoa</taxon>
        <taxon>Nematoda</taxon>
        <taxon>Chromadorea</taxon>
        <taxon>Rhabditida</taxon>
        <taxon>Tylenchina</taxon>
        <taxon>Panagrolaimomorpha</taxon>
        <taxon>Panagrolaimoidea</taxon>
        <taxon>Panagrolaimidae</taxon>
        <taxon>Panagrolaimus</taxon>
    </lineage>
</organism>
<dbReference type="WBParaSite" id="PS1159_v2.g4312.t1">
    <property type="protein sequence ID" value="PS1159_v2.g4312.t1"/>
    <property type="gene ID" value="PS1159_v2.g4312"/>
</dbReference>
<evidence type="ECO:0000313" key="2">
    <source>
        <dbReference type="WBParaSite" id="PS1159_v2.g4312.t1"/>
    </source>
</evidence>
<evidence type="ECO:0000313" key="1">
    <source>
        <dbReference type="Proteomes" id="UP000887580"/>
    </source>
</evidence>
<protein>
    <submittedName>
        <fullName evidence="2">Uncharacterized protein</fullName>
    </submittedName>
</protein>
<accession>A0AC35GDP6</accession>
<proteinExistence type="predicted"/>
<sequence>LPSDHTPLAALNWKNVPYAEKLIKNDGIDSMVFATIDEEEDEGQICANNNCCMGGGAVHGA</sequence>